<protein>
    <submittedName>
        <fullName evidence="1">Uncharacterized protein</fullName>
    </submittedName>
</protein>
<name>F9XKS7_ZYMTI</name>
<evidence type="ECO:0000313" key="1">
    <source>
        <dbReference type="EMBL" id="EGP83954.1"/>
    </source>
</evidence>
<gene>
    <name evidence="1" type="ORF">MYCGRDRAFT_106026</name>
</gene>
<accession>F9XKS7</accession>
<dbReference type="InParanoid" id="F9XKS7"/>
<proteinExistence type="predicted"/>
<reference evidence="1 2" key="1">
    <citation type="journal article" date="2011" name="PLoS Genet.">
        <title>Finished genome of the fungal wheat pathogen Mycosphaerella graminicola reveals dispensome structure, chromosome plasticity, and stealth pathogenesis.</title>
        <authorList>
            <person name="Goodwin S.B."/>
            <person name="Ben M'barek S."/>
            <person name="Dhillon B."/>
            <person name="Wittenberg A.H.J."/>
            <person name="Crane C.F."/>
            <person name="Hane J.K."/>
            <person name="Foster A.J."/>
            <person name="Van der Lee T.A.J."/>
            <person name="Grimwood J."/>
            <person name="Aerts A."/>
            <person name="Antoniw J."/>
            <person name="Bailey A."/>
            <person name="Bluhm B."/>
            <person name="Bowler J."/>
            <person name="Bristow J."/>
            <person name="van der Burgt A."/>
            <person name="Canto-Canche B."/>
            <person name="Churchill A.C.L."/>
            <person name="Conde-Ferraez L."/>
            <person name="Cools H.J."/>
            <person name="Coutinho P.M."/>
            <person name="Csukai M."/>
            <person name="Dehal P."/>
            <person name="De Wit P."/>
            <person name="Donzelli B."/>
            <person name="van de Geest H.C."/>
            <person name="van Ham R.C.H.J."/>
            <person name="Hammond-Kosack K.E."/>
            <person name="Henrissat B."/>
            <person name="Kilian A."/>
            <person name="Kobayashi A.K."/>
            <person name="Koopmann E."/>
            <person name="Kourmpetis Y."/>
            <person name="Kuzniar A."/>
            <person name="Lindquist E."/>
            <person name="Lombard V."/>
            <person name="Maliepaard C."/>
            <person name="Martins N."/>
            <person name="Mehrabi R."/>
            <person name="Nap J.P.H."/>
            <person name="Ponomarenko A."/>
            <person name="Rudd J.J."/>
            <person name="Salamov A."/>
            <person name="Schmutz J."/>
            <person name="Schouten H.J."/>
            <person name="Shapiro H."/>
            <person name="Stergiopoulos I."/>
            <person name="Torriani S.F.F."/>
            <person name="Tu H."/>
            <person name="de Vries R.P."/>
            <person name="Waalwijk C."/>
            <person name="Ware S.B."/>
            <person name="Wiebenga A."/>
            <person name="Zwiers L.-H."/>
            <person name="Oliver R.P."/>
            <person name="Grigoriev I.V."/>
            <person name="Kema G.H.J."/>
        </authorList>
    </citation>
    <scope>NUCLEOTIDE SEQUENCE [LARGE SCALE GENOMIC DNA]</scope>
    <source>
        <strain evidence="2">CBS 115943 / IPO323</strain>
    </source>
</reference>
<dbReference type="RefSeq" id="XP_003848978.1">
    <property type="nucleotide sequence ID" value="XM_003848930.1"/>
</dbReference>
<dbReference type="KEGG" id="ztr:MYCGRDRAFT_106026"/>
<dbReference type="GeneID" id="13398298"/>
<dbReference type="AlphaFoldDB" id="F9XKS7"/>
<dbReference type="Proteomes" id="UP000008062">
    <property type="component" value="Chromosome 10"/>
</dbReference>
<keyword evidence="2" id="KW-1185">Reference proteome</keyword>
<dbReference type="HOGENOM" id="CLU_2575687_0_0_1"/>
<evidence type="ECO:0000313" key="2">
    <source>
        <dbReference type="Proteomes" id="UP000008062"/>
    </source>
</evidence>
<organism evidence="1 2">
    <name type="scientific">Zymoseptoria tritici (strain CBS 115943 / IPO323)</name>
    <name type="common">Speckled leaf blotch fungus</name>
    <name type="synonym">Septoria tritici</name>
    <dbReference type="NCBI Taxonomy" id="336722"/>
    <lineage>
        <taxon>Eukaryota</taxon>
        <taxon>Fungi</taxon>
        <taxon>Dikarya</taxon>
        <taxon>Ascomycota</taxon>
        <taxon>Pezizomycotina</taxon>
        <taxon>Dothideomycetes</taxon>
        <taxon>Dothideomycetidae</taxon>
        <taxon>Mycosphaerellales</taxon>
        <taxon>Mycosphaerellaceae</taxon>
        <taxon>Zymoseptoria</taxon>
    </lineage>
</organism>
<sequence>MELRQYVQCWKRRRQNCADPANREHRDFHHRLLQMTLLLAVHHHHPALDHPLAHLVRRDHHRHLLLLLALRLDSDAWYWIS</sequence>
<dbReference type="EMBL" id="CM001205">
    <property type="protein sequence ID" value="EGP83954.1"/>
    <property type="molecule type" value="Genomic_DNA"/>
</dbReference>